<keyword evidence="2" id="KW-1185">Reference proteome</keyword>
<dbReference type="Proteomes" id="UP001283361">
    <property type="component" value="Unassembled WGS sequence"/>
</dbReference>
<protein>
    <submittedName>
        <fullName evidence="1">Uncharacterized protein</fullName>
    </submittedName>
</protein>
<organism evidence="1 2">
    <name type="scientific">Elysia crispata</name>
    <name type="common">lettuce slug</name>
    <dbReference type="NCBI Taxonomy" id="231223"/>
    <lineage>
        <taxon>Eukaryota</taxon>
        <taxon>Metazoa</taxon>
        <taxon>Spiralia</taxon>
        <taxon>Lophotrochozoa</taxon>
        <taxon>Mollusca</taxon>
        <taxon>Gastropoda</taxon>
        <taxon>Heterobranchia</taxon>
        <taxon>Euthyneura</taxon>
        <taxon>Panpulmonata</taxon>
        <taxon>Sacoglossa</taxon>
        <taxon>Placobranchoidea</taxon>
        <taxon>Plakobranchidae</taxon>
        <taxon>Elysia</taxon>
    </lineage>
</organism>
<dbReference type="AlphaFoldDB" id="A0AAE1EDT0"/>
<comment type="caution">
    <text evidence="1">The sequence shown here is derived from an EMBL/GenBank/DDBJ whole genome shotgun (WGS) entry which is preliminary data.</text>
</comment>
<sequence>MSNGSDRHDVVHVIWFWSTRCCSRHMGLIDTMLFMSHGSDRHDVVHVTWFWTTRYWFMSNGSGRHDVGSCHMVLVDMMLIHVTWFWST</sequence>
<gene>
    <name evidence="1" type="ORF">RRG08_013820</name>
</gene>
<evidence type="ECO:0000313" key="1">
    <source>
        <dbReference type="EMBL" id="KAK3803237.1"/>
    </source>
</evidence>
<dbReference type="EMBL" id="JAWDGP010000175">
    <property type="protein sequence ID" value="KAK3803237.1"/>
    <property type="molecule type" value="Genomic_DNA"/>
</dbReference>
<name>A0AAE1EDT0_9GAST</name>
<evidence type="ECO:0000313" key="2">
    <source>
        <dbReference type="Proteomes" id="UP001283361"/>
    </source>
</evidence>
<reference evidence="1" key="1">
    <citation type="journal article" date="2023" name="G3 (Bethesda)">
        <title>A reference genome for the long-term kleptoplast-retaining sea slug Elysia crispata morphotype clarki.</title>
        <authorList>
            <person name="Eastman K.E."/>
            <person name="Pendleton A.L."/>
            <person name="Shaikh M.A."/>
            <person name="Suttiyut T."/>
            <person name="Ogas R."/>
            <person name="Tomko P."/>
            <person name="Gavelis G."/>
            <person name="Widhalm J.R."/>
            <person name="Wisecaver J.H."/>
        </authorList>
    </citation>
    <scope>NUCLEOTIDE SEQUENCE</scope>
    <source>
        <strain evidence="1">ECLA1</strain>
    </source>
</reference>
<proteinExistence type="predicted"/>
<accession>A0AAE1EDT0</accession>